<dbReference type="Gene3D" id="1.10.10.10">
    <property type="entry name" value="Winged helix-like DNA-binding domain superfamily/Winged helix DNA-binding domain"/>
    <property type="match status" value="1"/>
</dbReference>
<dbReference type="InterPro" id="IPR036390">
    <property type="entry name" value="WH_DNA-bd_sf"/>
</dbReference>
<dbReference type="PRINTS" id="PR00037">
    <property type="entry name" value="HTHLACR"/>
</dbReference>
<feature type="domain" description="HTH deoR-type" evidence="7">
    <location>
        <begin position="9"/>
        <end position="64"/>
    </location>
</feature>
<evidence type="ECO:0000256" key="1">
    <source>
        <dbReference type="ARBA" id="ARBA00021390"/>
    </source>
</evidence>
<dbReference type="RefSeq" id="WP_378751475.1">
    <property type="nucleotide sequence ID" value="NZ_JBHSSV010000005.1"/>
</dbReference>
<name>A0ABW2ZMX2_9MICO</name>
<dbReference type="InterPro" id="IPR050313">
    <property type="entry name" value="Carb_Metab_HTH_regulators"/>
</dbReference>
<dbReference type="Proteomes" id="UP001597042">
    <property type="component" value="Unassembled WGS sequence"/>
</dbReference>
<evidence type="ECO:0000256" key="2">
    <source>
        <dbReference type="ARBA" id="ARBA00022491"/>
    </source>
</evidence>
<protein>
    <recommendedName>
        <fullName evidence="1">Lactose phosphotransferase system repressor</fullName>
    </recommendedName>
</protein>
<comment type="caution">
    <text evidence="8">The sequence shown here is derived from an EMBL/GenBank/DDBJ whole genome shotgun (WGS) entry which is preliminary data.</text>
</comment>
<comment type="function">
    <text evidence="6">Repressor of the lactose catabolism operon. Galactose-6-phosphate is the inducer.</text>
</comment>
<sequence length="253" mass="26455">MATNGTVRATERRAAILASLSRDGAVQIDEVATALDVSSMTVRRDFDELEADGLLRRVRGGAVAVNGPQPFGDRQRVNARAKRVIAAKSAELVPSSGAIAVDASSTTGTLVGDIGPRDGLTVATNSYDNFAAVRATPGVNPILIGGEAEKTTGSFVGMIACEGAASLLYTRFFTSATGVDPTHGSSEVSLGEVQVKHAFGEHARSIVLCVDSSKLGRTSVAHGFAFDAISVMITELDPTDARLDEYRGMVELR</sequence>
<keyword evidence="3" id="KW-0805">Transcription regulation</keyword>
<keyword evidence="2" id="KW-0678">Repressor</keyword>
<dbReference type="InterPro" id="IPR014036">
    <property type="entry name" value="DeoR-like_C"/>
</dbReference>
<evidence type="ECO:0000313" key="9">
    <source>
        <dbReference type="Proteomes" id="UP001597042"/>
    </source>
</evidence>
<evidence type="ECO:0000256" key="4">
    <source>
        <dbReference type="ARBA" id="ARBA00023125"/>
    </source>
</evidence>
<evidence type="ECO:0000256" key="5">
    <source>
        <dbReference type="ARBA" id="ARBA00023163"/>
    </source>
</evidence>
<keyword evidence="5" id="KW-0804">Transcription</keyword>
<dbReference type="InterPro" id="IPR018356">
    <property type="entry name" value="Tscrpt_reg_HTH_DeoR_CS"/>
</dbReference>
<dbReference type="PROSITE" id="PS51000">
    <property type="entry name" value="HTH_DEOR_2"/>
    <property type="match status" value="1"/>
</dbReference>
<dbReference type="PANTHER" id="PTHR30363:SF4">
    <property type="entry name" value="GLYCEROL-3-PHOSPHATE REGULON REPRESSOR"/>
    <property type="match status" value="1"/>
</dbReference>
<dbReference type="InterPro" id="IPR036388">
    <property type="entry name" value="WH-like_DNA-bd_sf"/>
</dbReference>
<dbReference type="SMART" id="SM01134">
    <property type="entry name" value="DeoRC"/>
    <property type="match status" value="1"/>
</dbReference>
<dbReference type="PANTHER" id="PTHR30363">
    <property type="entry name" value="HTH-TYPE TRANSCRIPTIONAL REGULATOR SRLR-RELATED"/>
    <property type="match status" value="1"/>
</dbReference>
<dbReference type="Pfam" id="PF08220">
    <property type="entry name" value="HTH_DeoR"/>
    <property type="match status" value="1"/>
</dbReference>
<keyword evidence="4 8" id="KW-0238">DNA-binding</keyword>
<dbReference type="SUPFAM" id="SSF46785">
    <property type="entry name" value="Winged helix' DNA-binding domain"/>
    <property type="match status" value="1"/>
</dbReference>
<dbReference type="EMBL" id="JBHTIM010000001">
    <property type="protein sequence ID" value="MFD0779924.1"/>
    <property type="molecule type" value="Genomic_DNA"/>
</dbReference>
<dbReference type="SUPFAM" id="SSF100950">
    <property type="entry name" value="NagB/RpiA/CoA transferase-like"/>
    <property type="match status" value="1"/>
</dbReference>
<evidence type="ECO:0000259" key="7">
    <source>
        <dbReference type="PROSITE" id="PS51000"/>
    </source>
</evidence>
<keyword evidence="9" id="KW-1185">Reference proteome</keyword>
<dbReference type="GO" id="GO:0003677">
    <property type="term" value="F:DNA binding"/>
    <property type="evidence" value="ECO:0007669"/>
    <property type="project" value="UniProtKB-KW"/>
</dbReference>
<gene>
    <name evidence="8" type="ORF">ACFQZV_01265</name>
</gene>
<accession>A0ABW2ZMX2</accession>
<dbReference type="InterPro" id="IPR001034">
    <property type="entry name" value="DeoR_HTH"/>
</dbReference>
<dbReference type="SMART" id="SM00420">
    <property type="entry name" value="HTH_DEOR"/>
    <property type="match status" value="1"/>
</dbReference>
<evidence type="ECO:0000313" key="8">
    <source>
        <dbReference type="EMBL" id="MFD0779924.1"/>
    </source>
</evidence>
<reference evidence="9" key="1">
    <citation type="journal article" date="2019" name="Int. J. Syst. Evol. Microbiol.">
        <title>The Global Catalogue of Microorganisms (GCM) 10K type strain sequencing project: providing services to taxonomists for standard genome sequencing and annotation.</title>
        <authorList>
            <consortium name="The Broad Institute Genomics Platform"/>
            <consortium name="The Broad Institute Genome Sequencing Center for Infectious Disease"/>
            <person name="Wu L."/>
            <person name="Ma J."/>
        </authorList>
    </citation>
    <scope>NUCLEOTIDE SEQUENCE [LARGE SCALE GENOMIC DNA]</scope>
    <source>
        <strain evidence="9">CCUG 50754</strain>
    </source>
</reference>
<dbReference type="PROSITE" id="PS00894">
    <property type="entry name" value="HTH_DEOR_1"/>
    <property type="match status" value="1"/>
</dbReference>
<organism evidence="8 9">
    <name type="scientific">Microbacterium koreense</name>
    <dbReference type="NCBI Taxonomy" id="323761"/>
    <lineage>
        <taxon>Bacteria</taxon>
        <taxon>Bacillati</taxon>
        <taxon>Actinomycetota</taxon>
        <taxon>Actinomycetes</taxon>
        <taxon>Micrococcales</taxon>
        <taxon>Microbacteriaceae</taxon>
        <taxon>Microbacterium</taxon>
    </lineage>
</organism>
<evidence type="ECO:0000256" key="3">
    <source>
        <dbReference type="ARBA" id="ARBA00023015"/>
    </source>
</evidence>
<dbReference type="InterPro" id="IPR037171">
    <property type="entry name" value="NagB/RpiA_transferase-like"/>
</dbReference>
<evidence type="ECO:0000256" key="6">
    <source>
        <dbReference type="ARBA" id="ARBA00024937"/>
    </source>
</evidence>
<dbReference type="Pfam" id="PF00455">
    <property type="entry name" value="DeoRC"/>
    <property type="match status" value="1"/>
</dbReference>
<proteinExistence type="predicted"/>